<dbReference type="EMBL" id="JAFBEC010000011">
    <property type="protein sequence ID" value="MBM7634367.1"/>
    <property type="molecule type" value="Genomic_DNA"/>
</dbReference>
<evidence type="ECO:0000313" key="3">
    <source>
        <dbReference type="EMBL" id="MBM7634367.1"/>
    </source>
</evidence>
<feature type="compositionally biased region" description="Acidic residues" evidence="1">
    <location>
        <begin position="431"/>
        <end position="449"/>
    </location>
</feature>
<evidence type="ECO:0000313" key="4">
    <source>
        <dbReference type="Proteomes" id="UP000741863"/>
    </source>
</evidence>
<dbReference type="RefSeq" id="WP_204699128.1">
    <property type="nucleotide sequence ID" value="NZ_JAFBEC010000011.1"/>
</dbReference>
<keyword evidence="2" id="KW-1133">Transmembrane helix</keyword>
<comment type="caution">
    <text evidence="3">The sequence shown here is derived from an EMBL/GenBank/DDBJ whole genome shotgun (WGS) entry which is preliminary data.</text>
</comment>
<keyword evidence="2" id="KW-0812">Transmembrane</keyword>
<dbReference type="Proteomes" id="UP000741863">
    <property type="component" value="Unassembled WGS sequence"/>
</dbReference>
<feature type="transmembrane region" description="Helical" evidence="2">
    <location>
        <begin position="227"/>
        <end position="248"/>
    </location>
</feature>
<feature type="region of interest" description="Disordered" evidence="1">
    <location>
        <begin position="431"/>
        <end position="458"/>
    </location>
</feature>
<name>A0ABS2PGG1_9BACL</name>
<evidence type="ECO:0008006" key="5">
    <source>
        <dbReference type="Google" id="ProtNLM"/>
    </source>
</evidence>
<evidence type="ECO:0000256" key="1">
    <source>
        <dbReference type="SAM" id="MobiDB-lite"/>
    </source>
</evidence>
<evidence type="ECO:0000256" key="2">
    <source>
        <dbReference type="SAM" id="Phobius"/>
    </source>
</evidence>
<sequence length="458" mass="53227">MKKTVPFNHGELTLNTEYVQWRVEDTFVQSATMNDLSYMKKKRPYTLPVKSMVHEGNQMIFTWALEDHVPYVALRQEDVLVRLRAAEGLIESYNYFSEQTEVETSFDLHNLVFSKEYNETKALGSIKTIHFSNQSDVAQEQNELSFVQKQLVYLFSAVRDKDFHEASEEELIKKAPQNEKHVVTTIVEATSLDQILDMIRKEITSVQSTYYENQALPVKKPKQGKRVGLLATTVIAVGAIVYAVGFAGSTEEAQVQEVEEDHEAEVNEQLDVANQYVEALEYYYQGEYEEAFSLLELVKPHRSIDDSLYIELAVLSDRYEDYLLEYPDQVAEVAYQLHLQERGEEILELETDDPYVRMEQHNVVDESEELLTYSQQIEEERSLNEREIQLTFYAHLALDPEEAYAFAERVEDANYQKRALDEQIEILENQLEEEEDESDIEELEEEVAQLEELRSEVS</sequence>
<proteinExistence type="predicted"/>
<gene>
    <name evidence="3" type="ORF">JOD17_003469</name>
</gene>
<keyword evidence="4" id="KW-1185">Reference proteome</keyword>
<accession>A0ABS2PGG1</accession>
<keyword evidence="2" id="KW-0472">Membrane</keyword>
<reference evidence="3 4" key="1">
    <citation type="submission" date="2021-01" db="EMBL/GenBank/DDBJ databases">
        <title>Genomic Encyclopedia of Type Strains, Phase IV (KMG-IV): sequencing the most valuable type-strain genomes for metagenomic binning, comparative biology and taxonomic classification.</title>
        <authorList>
            <person name="Goeker M."/>
        </authorList>
    </citation>
    <scope>NUCLEOTIDE SEQUENCE [LARGE SCALE GENOMIC DNA]</scope>
    <source>
        <strain evidence="3 4">DSM 25540</strain>
    </source>
</reference>
<organism evidence="3 4">
    <name type="scientific">Geomicrobium sediminis</name>
    <dbReference type="NCBI Taxonomy" id="1347788"/>
    <lineage>
        <taxon>Bacteria</taxon>
        <taxon>Bacillati</taxon>
        <taxon>Bacillota</taxon>
        <taxon>Bacilli</taxon>
        <taxon>Bacillales</taxon>
        <taxon>Geomicrobium</taxon>
    </lineage>
</organism>
<protein>
    <recommendedName>
        <fullName evidence="5">Type VII secretion protein EssB</fullName>
    </recommendedName>
</protein>